<reference evidence="2 3" key="2">
    <citation type="journal article" date="2022" name="Mol. Biol. Evol.">
        <title>Comparative Genomics Reveals Insights into the Divergent Evolution of Astigmatic Mites and Household Pest Adaptations.</title>
        <authorList>
            <person name="Xiong Q."/>
            <person name="Wan A.T."/>
            <person name="Liu X."/>
            <person name="Fung C.S."/>
            <person name="Xiao X."/>
            <person name="Malainual N."/>
            <person name="Hou J."/>
            <person name="Wang L."/>
            <person name="Wang M."/>
            <person name="Yang K.Y."/>
            <person name="Cui Y."/>
            <person name="Leung E.L."/>
            <person name="Nong W."/>
            <person name="Shin S.K."/>
            <person name="Au S.W."/>
            <person name="Jeong K.Y."/>
            <person name="Chew F.T."/>
            <person name="Hui J.H."/>
            <person name="Leung T.F."/>
            <person name="Tungtrongchitr A."/>
            <person name="Zhong N."/>
            <person name="Liu Z."/>
            <person name="Tsui S.K."/>
        </authorList>
    </citation>
    <scope>NUCLEOTIDE SEQUENCE [LARGE SCALE GENOMIC DNA]</scope>
    <source>
        <strain evidence="2">Derp</strain>
    </source>
</reference>
<dbReference type="Proteomes" id="UP000887458">
    <property type="component" value="Unassembled WGS sequence"/>
</dbReference>
<dbReference type="EMBL" id="NJHN03000054">
    <property type="protein sequence ID" value="KAH9419731.1"/>
    <property type="molecule type" value="Genomic_DNA"/>
</dbReference>
<sequence length="108" mass="12474">MNINDTLININDTLITINDTLITINDTLITINETVIDENLQPSTQSILTDDDVGYCPFQYDKEWFIIGIIILILIDFILLICIGYYCCKKSIRRVREFTTTMTEDECV</sequence>
<keyword evidence="1" id="KW-1133">Transmembrane helix</keyword>
<keyword evidence="3" id="KW-1185">Reference proteome</keyword>
<keyword evidence="1" id="KW-0812">Transmembrane</keyword>
<comment type="caution">
    <text evidence="2">The sequence shown here is derived from an EMBL/GenBank/DDBJ whole genome shotgun (WGS) entry which is preliminary data.</text>
</comment>
<name>A0ABQ8JAV2_DERPT</name>
<evidence type="ECO:0000313" key="2">
    <source>
        <dbReference type="EMBL" id="KAH9419731.1"/>
    </source>
</evidence>
<evidence type="ECO:0000256" key="1">
    <source>
        <dbReference type="SAM" id="Phobius"/>
    </source>
</evidence>
<gene>
    <name evidence="2" type="ORF">DERP_001561</name>
</gene>
<protein>
    <submittedName>
        <fullName evidence="2">Uncharacterized protein</fullName>
    </submittedName>
</protein>
<keyword evidence="1" id="KW-0472">Membrane</keyword>
<evidence type="ECO:0000313" key="3">
    <source>
        <dbReference type="Proteomes" id="UP000887458"/>
    </source>
</evidence>
<feature type="transmembrane region" description="Helical" evidence="1">
    <location>
        <begin position="64"/>
        <end position="88"/>
    </location>
</feature>
<proteinExistence type="predicted"/>
<organism evidence="2 3">
    <name type="scientific">Dermatophagoides pteronyssinus</name>
    <name type="common">European house dust mite</name>
    <dbReference type="NCBI Taxonomy" id="6956"/>
    <lineage>
        <taxon>Eukaryota</taxon>
        <taxon>Metazoa</taxon>
        <taxon>Ecdysozoa</taxon>
        <taxon>Arthropoda</taxon>
        <taxon>Chelicerata</taxon>
        <taxon>Arachnida</taxon>
        <taxon>Acari</taxon>
        <taxon>Acariformes</taxon>
        <taxon>Sarcoptiformes</taxon>
        <taxon>Astigmata</taxon>
        <taxon>Psoroptidia</taxon>
        <taxon>Analgoidea</taxon>
        <taxon>Pyroglyphidae</taxon>
        <taxon>Dermatophagoidinae</taxon>
        <taxon>Dermatophagoides</taxon>
    </lineage>
</organism>
<reference evidence="2 3" key="1">
    <citation type="journal article" date="2018" name="J. Allergy Clin. Immunol.">
        <title>High-quality assembly of Dermatophagoides pteronyssinus genome and transcriptome reveals a wide range of novel allergens.</title>
        <authorList>
            <person name="Liu X.Y."/>
            <person name="Yang K.Y."/>
            <person name="Wang M.Q."/>
            <person name="Kwok J.S."/>
            <person name="Zeng X."/>
            <person name="Yang Z."/>
            <person name="Xiao X.J."/>
            <person name="Lau C.P."/>
            <person name="Li Y."/>
            <person name="Huang Z.M."/>
            <person name="Ba J.G."/>
            <person name="Yim A.K."/>
            <person name="Ouyang C.Y."/>
            <person name="Ngai S.M."/>
            <person name="Chan T.F."/>
            <person name="Leung E.L."/>
            <person name="Liu L."/>
            <person name="Liu Z.G."/>
            <person name="Tsui S.K."/>
        </authorList>
    </citation>
    <scope>NUCLEOTIDE SEQUENCE [LARGE SCALE GENOMIC DNA]</scope>
    <source>
        <strain evidence="2">Derp</strain>
    </source>
</reference>
<accession>A0ABQ8JAV2</accession>